<dbReference type="RefSeq" id="WP_307204515.1">
    <property type="nucleotide sequence ID" value="NZ_JAUTAN010000001.1"/>
</dbReference>
<dbReference type="InterPro" id="IPR050275">
    <property type="entry name" value="PGM_Phosphatase"/>
</dbReference>
<dbReference type="Proteomes" id="UP001239215">
    <property type="component" value="Unassembled WGS sequence"/>
</dbReference>
<dbReference type="EMBL" id="JAUTAN010000001">
    <property type="protein sequence ID" value="MDQ1106656.1"/>
    <property type="molecule type" value="Genomic_DNA"/>
</dbReference>
<name>A0AAJ1X3A2_9ACTN</name>
<dbReference type="SUPFAM" id="SSF53254">
    <property type="entry name" value="Phosphoglycerate mutase-like"/>
    <property type="match status" value="1"/>
</dbReference>
<comment type="caution">
    <text evidence="2">The sequence shown here is derived from an EMBL/GenBank/DDBJ whole genome shotgun (WGS) entry which is preliminary data.</text>
</comment>
<organism evidence="2 3">
    <name type="scientific">Nocardioides zeae</name>
    <dbReference type="NCBI Taxonomy" id="1457234"/>
    <lineage>
        <taxon>Bacteria</taxon>
        <taxon>Bacillati</taxon>
        <taxon>Actinomycetota</taxon>
        <taxon>Actinomycetes</taxon>
        <taxon>Propionibacteriales</taxon>
        <taxon>Nocardioidaceae</taxon>
        <taxon>Nocardioides</taxon>
    </lineage>
</organism>
<dbReference type="GO" id="GO:0005737">
    <property type="term" value="C:cytoplasm"/>
    <property type="evidence" value="ECO:0007669"/>
    <property type="project" value="TreeGrafter"/>
</dbReference>
<gene>
    <name evidence="2" type="ORF">QE405_003940</name>
</gene>
<protein>
    <submittedName>
        <fullName evidence="2">Broad specificity phosphatase PhoE</fullName>
    </submittedName>
</protein>
<accession>A0AAJ1X3A2</accession>
<dbReference type="SMART" id="SM00855">
    <property type="entry name" value="PGAM"/>
    <property type="match status" value="1"/>
</dbReference>
<evidence type="ECO:0000313" key="3">
    <source>
        <dbReference type="Proteomes" id="UP001239215"/>
    </source>
</evidence>
<dbReference type="CDD" id="cd07067">
    <property type="entry name" value="HP_PGM_like"/>
    <property type="match status" value="1"/>
</dbReference>
<evidence type="ECO:0000256" key="1">
    <source>
        <dbReference type="SAM" id="MobiDB-lite"/>
    </source>
</evidence>
<dbReference type="InterPro" id="IPR013078">
    <property type="entry name" value="His_Pase_superF_clade-1"/>
</dbReference>
<dbReference type="GO" id="GO:0016791">
    <property type="term" value="F:phosphatase activity"/>
    <property type="evidence" value="ECO:0007669"/>
    <property type="project" value="TreeGrafter"/>
</dbReference>
<dbReference type="PANTHER" id="PTHR48100:SF58">
    <property type="entry name" value="PE-PGRS FAMILY PROTEIN PE_PGRS11"/>
    <property type="match status" value="1"/>
</dbReference>
<dbReference type="Pfam" id="PF00300">
    <property type="entry name" value="His_Phos_1"/>
    <property type="match status" value="1"/>
</dbReference>
<dbReference type="Gene3D" id="3.40.50.1240">
    <property type="entry name" value="Phosphoglycerate mutase-like"/>
    <property type="match status" value="1"/>
</dbReference>
<sequence length="227" mass="23744">MRLLLLRHGQTPANVAGQLDTAAPGLPLTDLGRRQAAALVPALADEPIVGVYASDRTRAQETAAPLAADRGLEVVVLPGLGEVAAGDHEMGSGREAIKAYLTCVGGWMRGDLSGGMPGGEDGAAFHARFDGAVRAIVARHRPDDTVLAISHGAALRAWIATLLGGIDDDHPLVAGIQNTGGAWLEGDGDRWELVRWSEDPVGGEHLEDHTAHDVTGERAEEAVREAD</sequence>
<dbReference type="AlphaFoldDB" id="A0AAJ1X3A2"/>
<evidence type="ECO:0000313" key="2">
    <source>
        <dbReference type="EMBL" id="MDQ1106656.1"/>
    </source>
</evidence>
<feature type="region of interest" description="Disordered" evidence="1">
    <location>
        <begin position="201"/>
        <end position="227"/>
    </location>
</feature>
<proteinExistence type="predicted"/>
<dbReference type="InterPro" id="IPR029033">
    <property type="entry name" value="His_PPase_superfam"/>
</dbReference>
<reference evidence="2" key="1">
    <citation type="submission" date="2023-07" db="EMBL/GenBank/DDBJ databases">
        <title>Functional and genomic diversity of the sorghum phyllosphere microbiome.</title>
        <authorList>
            <person name="Shade A."/>
        </authorList>
    </citation>
    <scope>NUCLEOTIDE SEQUENCE</scope>
    <source>
        <strain evidence="2">SORGH_AS_1067</strain>
    </source>
</reference>
<dbReference type="PANTHER" id="PTHR48100">
    <property type="entry name" value="BROAD-SPECIFICITY PHOSPHATASE YOR283W-RELATED"/>
    <property type="match status" value="1"/>
</dbReference>
<dbReference type="PROSITE" id="PS00175">
    <property type="entry name" value="PG_MUTASE"/>
    <property type="match status" value="1"/>
</dbReference>
<dbReference type="InterPro" id="IPR001345">
    <property type="entry name" value="PG/BPGM_mutase_AS"/>
</dbReference>